<reference evidence="1 2" key="1">
    <citation type="submission" date="2022-09" db="EMBL/GenBank/DDBJ databases">
        <authorList>
            <person name="Han X.L."/>
            <person name="Wang Q."/>
            <person name="Lu T."/>
        </authorList>
    </citation>
    <scope>NUCLEOTIDE SEQUENCE [LARGE SCALE GENOMIC DNA]</scope>
    <source>
        <strain evidence="1 2">WQ 127069</strain>
    </source>
</reference>
<organism evidence="1 2">
    <name type="scientific">Paenibacillus baimaensis</name>
    <dbReference type="NCBI Taxonomy" id="2982185"/>
    <lineage>
        <taxon>Bacteria</taxon>
        <taxon>Bacillati</taxon>
        <taxon>Bacillota</taxon>
        <taxon>Bacilli</taxon>
        <taxon>Bacillales</taxon>
        <taxon>Paenibacillaceae</taxon>
        <taxon>Paenibacillus</taxon>
    </lineage>
</organism>
<sequence length="266" mass="31122">MLRLCEIVKDQTTHIGHFMKTAYDLGISVQEETITENILIWLKYLIDKKLVRNTYIKYYDKGAEFRQGVDFEWWLKSASTGKWISLRVQAKKMHPDEKYRLKHIYKGSKEWQVDRLINKSKKGLKKIPLYCFYNQHDTSFNSWTYTSAYKVKSLLSLPYGKVMTRSTFSYSEVGAKPMTDLFCSSRKGAITQNLLQQIQQMHKDFLSNDFQLREEDYIHSSAPSYVTSLFDFPTDSIRGDDATQSEDRPVFVIATIIDDDDIHVSE</sequence>
<gene>
    <name evidence="1" type="ORF">OB236_14410</name>
</gene>
<dbReference type="EMBL" id="JAOQIO010000043">
    <property type="protein sequence ID" value="MCU6793306.1"/>
    <property type="molecule type" value="Genomic_DNA"/>
</dbReference>
<accession>A0ABT2UF93</accession>
<dbReference type="Proteomes" id="UP001652445">
    <property type="component" value="Unassembled WGS sequence"/>
</dbReference>
<dbReference type="InterPro" id="IPR046723">
    <property type="entry name" value="DUF6615"/>
</dbReference>
<dbReference type="RefSeq" id="WP_262684611.1">
    <property type="nucleotide sequence ID" value="NZ_JAOQIO010000043.1"/>
</dbReference>
<evidence type="ECO:0000313" key="1">
    <source>
        <dbReference type="EMBL" id="MCU6793306.1"/>
    </source>
</evidence>
<evidence type="ECO:0000313" key="2">
    <source>
        <dbReference type="Proteomes" id="UP001652445"/>
    </source>
</evidence>
<protein>
    <recommendedName>
        <fullName evidence="3">DUF4365 domain-containing protein</fullName>
    </recommendedName>
</protein>
<keyword evidence="2" id="KW-1185">Reference proteome</keyword>
<dbReference type="Pfam" id="PF20320">
    <property type="entry name" value="DUF6615"/>
    <property type="match status" value="1"/>
</dbReference>
<comment type="caution">
    <text evidence="1">The sequence shown here is derived from an EMBL/GenBank/DDBJ whole genome shotgun (WGS) entry which is preliminary data.</text>
</comment>
<name>A0ABT2UF93_9BACL</name>
<proteinExistence type="predicted"/>
<evidence type="ECO:0008006" key="3">
    <source>
        <dbReference type="Google" id="ProtNLM"/>
    </source>
</evidence>